<protein>
    <submittedName>
        <fullName evidence="1">Uncharacterized protein</fullName>
    </submittedName>
</protein>
<gene>
    <name evidence="1" type="ORF">JOF59_005441</name>
</gene>
<dbReference type="EMBL" id="JAGINS010000001">
    <property type="protein sequence ID" value="MBP2363041.1"/>
    <property type="molecule type" value="Genomic_DNA"/>
</dbReference>
<evidence type="ECO:0000313" key="1">
    <source>
        <dbReference type="EMBL" id="MBP2363041.1"/>
    </source>
</evidence>
<name>A0ABS4VGV7_9ACTN</name>
<dbReference type="Proteomes" id="UP001519311">
    <property type="component" value="Unassembled WGS sequence"/>
</dbReference>
<comment type="caution">
    <text evidence="1">The sequence shown here is derived from an EMBL/GenBank/DDBJ whole genome shotgun (WGS) entry which is preliminary data.</text>
</comment>
<proteinExistence type="predicted"/>
<evidence type="ECO:0000313" key="2">
    <source>
        <dbReference type="Proteomes" id="UP001519311"/>
    </source>
</evidence>
<reference evidence="1 2" key="1">
    <citation type="submission" date="2021-03" db="EMBL/GenBank/DDBJ databases">
        <title>Sequencing the genomes of 1000 actinobacteria strains.</title>
        <authorList>
            <person name="Klenk H.-P."/>
        </authorList>
    </citation>
    <scope>NUCLEOTIDE SEQUENCE [LARGE SCALE GENOMIC DNA]</scope>
    <source>
        <strain evidence="1 2">DSM 40843</strain>
    </source>
</reference>
<organism evidence="1 2">
    <name type="scientific">Streptomyces clavifer</name>
    <dbReference type="NCBI Taxonomy" id="68188"/>
    <lineage>
        <taxon>Bacteria</taxon>
        <taxon>Bacillati</taxon>
        <taxon>Actinomycetota</taxon>
        <taxon>Actinomycetes</taxon>
        <taxon>Kitasatosporales</taxon>
        <taxon>Streptomycetaceae</taxon>
        <taxon>Streptomyces</taxon>
    </lineage>
</organism>
<accession>A0ABS4VGV7</accession>
<sequence length="31" mass="3197">MTAGTRMTAAPAVIRRREAAPWLLAGARGSG</sequence>
<keyword evidence="2" id="KW-1185">Reference proteome</keyword>